<evidence type="ECO:0000256" key="1">
    <source>
        <dbReference type="ARBA" id="ARBA00004141"/>
    </source>
</evidence>
<sequence>MARYDYWPRYGLENYSFVLPLEDSFDSIHSTLWMQNNWKHAATFSAVYVMAIFGGRKLMESRKPYALDWPLVAWNALLAIFSIIGFLRMTPEWIWSWNDNSFEYSICVASYAQGVTGFWTEKFAHSKVAELFDTAFIVLRKKPLLFLHWYHHITVLAYTWHAYKDHTASGRWFIWMNYGVHAFMYSYYALRAARIRTPKIAAMTITCLQILQMVMGVYIGIRVYSIKTASRDCQQTWENIGFCFGIYFSYFLLFCNFFYHTYLKKDNRYARLGKGQETADKKQIEEDTTKHANGHANGKSNGVHKETPTTPTDESKRVTRRRVQKAD</sequence>
<feature type="compositionally biased region" description="Basic residues" evidence="12">
    <location>
        <begin position="318"/>
        <end position="327"/>
    </location>
</feature>
<evidence type="ECO:0000256" key="4">
    <source>
        <dbReference type="ARBA" id="ARBA00022679"/>
    </source>
</evidence>
<dbReference type="GO" id="GO:0005789">
    <property type="term" value="C:endoplasmic reticulum membrane"/>
    <property type="evidence" value="ECO:0007669"/>
    <property type="project" value="TreeGrafter"/>
</dbReference>
<keyword evidence="6 11" id="KW-0276">Fatty acid metabolism</keyword>
<dbReference type="GO" id="GO:0034625">
    <property type="term" value="P:fatty acid elongation, monounsaturated fatty acid"/>
    <property type="evidence" value="ECO:0007669"/>
    <property type="project" value="TreeGrafter"/>
</dbReference>
<dbReference type="EC" id="2.3.1.199" evidence="11"/>
<name>A0AA36FTB9_9BILA</name>
<keyword evidence="8 11" id="KW-0443">Lipid metabolism</keyword>
<keyword evidence="4 11" id="KW-0808">Transferase</keyword>
<evidence type="ECO:0000256" key="7">
    <source>
        <dbReference type="ARBA" id="ARBA00022989"/>
    </source>
</evidence>
<keyword evidence="9 11" id="KW-0472">Membrane</keyword>
<protein>
    <recommendedName>
        <fullName evidence="11">Elongation of very long chain fatty acids protein</fullName>
        <ecNumber evidence="11">2.3.1.199</ecNumber>
    </recommendedName>
    <alternativeName>
        <fullName evidence="11">Very-long-chain 3-oxoacyl-CoA synthase</fullName>
    </alternativeName>
</protein>
<keyword evidence="10 11" id="KW-0275">Fatty acid biosynthesis</keyword>
<evidence type="ECO:0000256" key="6">
    <source>
        <dbReference type="ARBA" id="ARBA00022832"/>
    </source>
</evidence>
<feature type="compositionally biased region" description="Basic and acidic residues" evidence="12">
    <location>
        <begin position="303"/>
        <end position="317"/>
    </location>
</feature>
<dbReference type="InterPro" id="IPR030457">
    <property type="entry name" value="ELO_CS"/>
</dbReference>
<dbReference type="PANTHER" id="PTHR11157">
    <property type="entry name" value="FATTY ACID ACYL TRANSFERASE-RELATED"/>
    <property type="match status" value="1"/>
</dbReference>
<gene>
    <name evidence="13" type="ORF">MSPICULIGERA_LOCUS4840</name>
</gene>
<comment type="subcellular location">
    <subcellularLocation>
        <location evidence="1">Membrane</location>
        <topology evidence="1">Multi-pass membrane protein</topology>
    </subcellularLocation>
</comment>
<feature type="region of interest" description="Disordered" evidence="12">
    <location>
        <begin position="280"/>
        <end position="327"/>
    </location>
</feature>
<dbReference type="GO" id="GO:0030148">
    <property type="term" value="P:sphingolipid biosynthetic process"/>
    <property type="evidence" value="ECO:0007669"/>
    <property type="project" value="TreeGrafter"/>
</dbReference>
<evidence type="ECO:0000256" key="12">
    <source>
        <dbReference type="SAM" id="MobiDB-lite"/>
    </source>
</evidence>
<feature type="transmembrane region" description="Helical" evidence="11">
    <location>
        <begin position="239"/>
        <end position="259"/>
    </location>
</feature>
<organism evidence="13 14">
    <name type="scientific">Mesorhabditis spiculigera</name>
    <dbReference type="NCBI Taxonomy" id="96644"/>
    <lineage>
        <taxon>Eukaryota</taxon>
        <taxon>Metazoa</taxon>
        <taxon>Ecdysozoa</taxon>
        <taxon>Nematoda</taxon>
        <taxon>Chromadorea</taxon>
        <taxon>Rhabditida</taxon>
        <taxon>Rhabditina</taxon>
        <taxon>Rhabditomorpha</taxon>
        <taxon>Rhabditoidea</taxon>
        <taxon>Rhabditidae</taxon>
        <taxon>Mesorhabditinae</taxon>
        <taxon>Mesorhabditis</taxon>
    </lineage>
</organism>
<dbReference type="GO" id="GO:0042761">
    <property type="term" value="P:very long-chain fatty acid biosynthetic process"/>
    <property type="evidence" value="ECO:0007669"/>
    <property type="project" value="TreeGrafter"/>
</dbReference>
<dbReference type="GO" id="GO:0034626">
    <property type="term" value="P:fatty acid elongation, polyunsaturated fatty acid"/>
    <property type="evidence" value="ECO:0007669"/>
    <property type="project" value="TreeGrafter"/>
</dbReference>
<dbReference type="AlphaFoldDB" id="A0AA36FTB9"/>
<comment type="caution">
    <text evidence="13">The sequence shown here is derived from an EMBL/GenBank/DDBJ whole genome shotgun (WGS) entry which is preliminary data.</text>
</comment>
<dbReference type="PANTHER" id="PTHR11157:SF17">
    <property type="entry name" value="ELONGATION OF VERY LONG CHAIN FATTY ACIDS PROTEIN 6"/>
    <property type="match status" value="1"/>
</dbReference>
<feature type="transmembrane region" description="Helical" evidence="11">
    <location>
        <begin position="172"/>
        <end position="188"/>
    </location>
</feature>
<keyword evidence="7 11" id="KW-1133">Transmembrane helix</keyword>
<reference evidence="13" key="1">
    <citation type="submission" date="2023-06" db="EMBL/GenBank/DDBJ databases">
        <authorList>
            <person name="Delattre M."/>
        </authorList>
    </citation>
    <scope>NUCLEOTIDE SEQUENCE</scope>
    <source>
        <strain evidence="13">AF72</strain>
    </source>
</reference>
<feature type="transmembrane region" description="Helical" evidence="11">
    <location>
        <begin position="41"/>
        <end position="59"/>
    </location>
</feature>
<evidence type="ECO:0000256" key="3">
    <source>
        <dbReference type="ARBA" id="ARBA00022516"/>
    </source>
</evidence>
<dbReference type="PROSITE" id="PS01188">
    <property type="entry name" value="ELO"/>
    <property type="match status" value="1"/>
</dbReference>
<comment type="catalytic activity">
    <reaction evidence="11">
        <text>a very-long-chain acyl-CoA + malonyl-CoA + H(+) = a very-long-chain 3-oxoacyl-CoA + CO2 + CoA</text>
        <dbReference type="Rhea" id="RHEA:32727"/>
        <dbReference type="ChEBI" id="CHEBI:15378"/>
        <dbReference type="ChEBI" id="CHEBI:16526"/>
        <dbReference type="ChEBI" id="CHEBI:57287"/>
        <dbReference type="ChEBI" id="CHEBI:57384"/>
        <dbReference type="ChEBI" id="CHEBI:90725"/>
        <dbReference type="ChEBI" id="CHEBI:90736"/>
        <dbReference type="EC" id="2.3.1.199"/>
    </reaction>
</comment>
<comment type="similarity">
    <text evidence="11">Belongs to the ELO family.</text>
</comment>
<proteinExistence type="inferred from homology"/>
<evidence type="ECO:0000256" key="8">
    <source>
        <dbReference type="ARBA" id="ARBA00023098"/>
    </source>
</evidence>
<accession>A0AA36FTB9</accession>
<evidence type="ECO:0000313" key="14">
    <source>
        <dbReference type="Proteomes" id="UP001177023"/>
    </source>
</evidence>
<dbReference type="Pfam" id="PF01151">
    <property type="entry name" value="ELO"/>
    <property type="match status" value="1"/>
</dbReference>
<evidence type="ECO:0000256" key="5">
    <source>
        <dbReference type="ARBA" id="ARBA00022692"/>
    </source>
</evidence>
<dbReference type="GO" id="GO:0009922">
    <property type="term" value="F:fatty acid elongase activity"/>
    <property type="evidence" value="ECO:0007669"/>
    <property type="project" value="UniProtKB-EC"/>
</dbReference>
<evidence type="ECO:0000256" key="9">
    <source>
        <dbReference type="ARBA" id="ARBA00023136"/>
    </source>
</evidence>
<evidence type="ECO:0000256" key="11">
    <source>
        <dbReference type="RuleBase" id="RU361115"/>
    </source>
</evidence>
<feature type="transmembrane region" description="Helical" evidence="11">
    <location>
        <begin position="71"/>
        <end position="89"/>
    </location>
</feature>
<evidence type="ECO:0000256" key="10">
    <source>
        <dbReference type="ARBA" id="ARBA00023160"/>
    </source>
</evidence>
<dbReference type="GO" id="GO:0019367">
    <property type="term" value="P:fatty acid elongation, saturated fatty acid"/>
    <property type="evidence" value="ECO:0007669"/>
    <property type="project" value="TreeGrafter"/>
</dbReference>
<feature type="transmembrane region" description="Helical" evidence="11">
    <location>
        <begin position="200"/>
        <end position="219"/>
    </location>
</feature>
<feature type="non-terminal residue" evidence="13">
    <location>
        <position position="327"/>
    </location>
</feature>
<keyword evidence="3 11" id="KW-0444">Lipid biosynthesis</keyword>
<comment type="pathway">
    <text evidence="2">Lipid metabolism; fatty acid biosynthesis.</text>
</comment>
<feature type="compositionally biased region" description="Basic and acidic residues" evidence="12">
    <location>
        <begin position="280"/>
        <end position="290"/>
    </location>
</feature>
<dbReference type="InterPro" id="IPR002076">
    <property type="entry name" value="ELO_fam"/>
</dbReference>
<keyword evidence="5 11" id="KW-0812">Transmembrane</keyword>
<evidence type="ECO:0000313" key="13">
    <source>
        <dbReference type="EMBL" id="CAJ0566228.1"/>
    </source>
</evidence>
<dbReference type="Proteomes" id="UP001177023">
    <property type="component" value="Unassembled WGS sequence"/>
</dbReference>
<evidence type="ECO:0000256" key="2">
    <source>
        <dbReference type="ARBA" id="ARBA00005194"/>
    </source>
</evidence>
<keyword evidence="14" id="KW-1185">Reference proteome</keyword>
<dbReference type="EMBL" id="CATQJA010001189">
    <property type="protein sequence ID" value="CAJ0566228.1"/>
    <property type="molecule type" value="Genomic_DNA"/>
</dbReference>